<reference evidence="4" key="2">
    <citation type="submission" date="2023-11" db="UniProtKB">
        <authorList>
            <consortium name="WormBaseParasite"/>
        </authorList>
    </citation>
    <scope>IDENTIFICATION</scope>
</reference>
<organism evidence="3 4">
    <name type="scientific">Schistosoma rodhaini</name>
    <dbReference type="NCBI Taxonomy" id="6188"/>
    <lineage>
        <taxon>Eukaryota</taxon>
        <taxon>Metazoa</taxon>
        <taxon>Spiralia</taxon>
        <taxon>Lophotrochozoa</taxon>
        <taxon>Platyhelminthes</taxon>
        <taxon>Trematoda</taxon>
        <taxon>Digenea</taxon>
        <taxon>Strigeidida</taxon>
        <taxon>Schistosomatoidea</taxon>
        <taxon>Schistosomatidae</taxon>
        <taxon>Schistosoma</taxon>
    </lineage>
</organism>
<dbReference type="Pfam" id="PF03915">
    <property type="entry name" value="AIP3"/>
    <property type="match status" value="1"/>
</dbReference>
<sequence length="1305" mass="142793">MSSQRSQLLISSQSLTTMDTNTNVTNSPLASVNPTAVPCGQCLITSTQNILSGQQNQSTGHRPQLSHNIAGIQKSTHTVIHAAGVPAVMETYVQGNRGLIAHYPLGTNTLHEIQTLPRVVEQVNTTTGTGTVQQSQLGANYRPILIANTAIKGRNTPGSSSLPNNQTYQMIAYPRQALNIVQTHGKNSHALPIGTINTTTGATNCGNTHNNLMLASVITPECLTTDSSNNAARIAHLLAPSGTHPTAANSTHIGGNAQFLVYYPQQSNTGIKVHAIGSPQSLPATATPTTTIVHSTQVPSTINVAIGSVTSGISTSGIHCTPITGNHVALNSSTIIQNEDSTNTTATTNNNSSSSNQPQQPYTIYYALPTNDLLRQLKLNHQAIQIDSSASSRPQIIQTPAGLMFVQYPSQYQQSSTGSSSPSKLNTGSQQQQNQQIQNDNTLPRNTMTSTKHNIQAIGVVNTGVPVNASIAGSHVDSNTLPRHTRVEHVQGSGLICTCPPEVHQAIFEQQKKRQQNQSSTMILTGLSPLNKISTIATTTGTITTTMANNNSSNANSTIFEVSEMVPGIVTRNSPNVAVVKENGLLTRSCTEKFSEDDLNNQKKNLQQCHLTNCTSGLSNTTTDTLRKTIQSQTVSHNSTMNHQLSDEITEKEAHVNYLVTLFQALKSSGVQADSFKEAFERIDLPVTNSKLLPNSINLHDKKQTLLKTKLYQVDEIRKSIKSFYQLINEFNRKFTLDINNCNKIVTKLSNQQTSVYHTILDPKLEMIQNERRNLDRSLQEMYKINTLLSEQLHDLECVIEQTGNDVLQHRCRINLPYVQTLENRLDSINSTVSLACGHYPEIQQLLNNREEMEVKAIEIQKSVLDDQLYQLKDVNEKCKRIKGTILTLKRLAIVNIQNRQRSNSPRRFTHLGGFVNRAAADRGSIERSRLYAAVQNIQPDSEKRLQAIRKQEMLAIQKRRVFSNENLSTNTLLFTTLEGQKSLQNKNIIPPVLESDKSLLTSKELKTSTTSTNTMDNKDEKRAPLAAYSDDSLSSTNTTSTIDSSNNNELIKIHQSSKGFNPDTITSMMDESSDSTLENVQSIIMPTSILKSSTTNSLPNSNSPKQRNRLSSRGSRGVMFNTTVTVDDGSEVVRLNCTLDDSELSKNKVPPTDRSNSSPLSRIGGMSDRFSRSKSPHVSKIATPKSGLSTSSVKSSTTPNNNSSEPMFTSQVKGETKSDTSLSNLDFPQTSEFGYNAPTPPPRRSSQVTTTTANTDEDNTLKSTTYSSRQDSDKIETVSSMSNKRQLPLPTNNEVNENVTSPCE</sequence>
<feature type="compositionally biased region" description="Low complexity" evidence="1">
    <location>
        <begin position="410"/>
        <end position="423"/>
    </location>
</feature>
<feature type="domain" description="Actin interacting protein 3-like C-terminal" evidence="2">
    <location>
        <begin position="615"/>
        <end position="967"/>
    </location>
</feature>
<feature type="region of interest" description="Disordered" evidence="1">
    <location>
        <begin position="341"/>
        <end position="360"/>
    </location>
</feature>
<feature type="compositionally biased region" description="Polar residues" evidence="1">
    <location>
        <begin position="1206"/>
        <end position="1234"/>
    </location>
</feature>
<feature type="compositionally biased region" description="Low complexity" evidence="1">
    <location>
        <begin position="1187"/>
        <end position="1205"/>
    </location>
</feature>
<reference evidence="3" key="1">
    <citation type="submission" date="2022-06" db="EMBL/GenBank/DDBJ databases">
        <authorList>
            <person name="Berger JAMES D."/>
            <person name="Berger JAMES D."/>
        </authorList>
    </citation>
    <scope>NUCLEOTIDE SEQUENCE [LARGE SCALE GENOMIC DNA]</scope>
</reference>
<evidence type="ECO:0000259" key="2">
    <source>
        <dbReference type="Pfam" id="PF03915"/>
    </source>
</evidence>
<feature type="compositionally biased region" description="Low complexity" evidence="1">
    <location>
        <begin position="1030"/>
        <end position="1049"/>
    </location>
</feature>
<evidence type="ECO:0000313" key="4">
    <source>
        <dbReference type="WBParaSite" id="SRDH1_78520.1"/>
    </source>
</evidence>
<feature type="region of interest" description="Disordered" evidence="1">
    <location>
        <begin position="1004"/>
        <end position="1119"/>
    </location>
</feature>
<dbReference type="WBParaSite" id="SRDH1_78520.1">
    <property type="protein sequence ID" value="SRDH1_78520.1"/>
    <property type="gene ID" value="SRDH1_78520"/>
</dbReference>
<accession>A0AA85G5C9</accession>
<dbReference type="InterPro" id="IPR022782">
    <property type="entry name" value="AIP3-like_C"/>
</dbReference>
<evidence type="ECO:0000256" key="1">
    <source>
        <dbReference type="SAM" id="MobiDB-lite"/>
    </source>
</evidence>
<keyword evidence="3" id="KW-1185">Reference proteome</keyword>
<dbReference type="Gene3D" id="1.20.58.1540">
    <property type="entry name" value="Actin interacting protein 3, C-terminal domain"/>
    <property type="match status" value="1"/>
</dbReference>
<feature type="region of interest" description="Disordered" evidence="1">
    <location>
        <begin position="410"/>
        <end position="448"/>
    </location>
</feature>
<proteinExistence type="predicted"/>
<evidence type="ECO:0000313" key="3">
    <source>
        <dbReference type="Proteomes" id="UP000050792"/>
    </source>
</evidence>
<feature type="compositionally biased region" description="Low complexity" evidence="1">
    <location>
        <begin position="430"/>
        <end position="441"/>
    </location>
</feature>
<dbReference type="Proteomes" id="UP000050792">
    <property type="component" value="Unassembled WGS sequence"/>
</dbReference>
<name>A0AA85G5C9_9TREM</name>
<feature type="compositionally biased region" description="Low complexity" evidence="1">
    <location>
        <begin position="1004"/>
        <end position="1016"/>
    </location>
</feature>
<feature type="compositionally biased region" description="Polar residues" evidence="1">
    <location>
        <begin position="1055"/>
        <end position="1086"/>
    </location>
</feature>
<feature type="compositionally biased region" description="Low complexity" evidence="1">
    <location>
        <begin position="341"/>
        <end position="356"/>
    </location>
</feature>
<feature type="compositionally biased region" description="Low complexity" evidence="1">
    <location>
        <begin position="1091"/>
        <end position="1106"/>
    </location>
</feature>
<feature type="compositionally biased region" description="Polar residues" evidence="1">
    <location>
        <begin position="1278"/>
        <end position="1305"/>
    </location>
</feature>
<feature type="compositionally biased region" description="Polar residues" evidence="1">
    <location>
        <begin position="1110"/>
        <end position="1119"/>
    </location>
</feature>
<protein>
    <recommendedName>
        <fullName evidence="2">Actin interacting protein 3-like C-terminal domain-containing protein</fullName>
    </recommendedName>
</protein>
<feature type="region of interest" description="Disordered" evidence="1">
    <location>
        <begin position="1144"/>
        <end position="1305"/>
    </location>
</feature>